<dbReference type="SUPFAM" id="SSF55961">
    <property type="entry name" value="Bet v1-like"/>
    <property type="match status" value="1"/>
</dbReference>
<dbReference type="Gene3D" id="1.10.287.2070">
    <property type="match status" value="1"/>
</dbReference>
<feature type="compositionally biased region" description="Low complexity" evidence="4">
    <location>
        <begin position="18"/>
        <end position="33"/>
    </location>
</feature>
<dbReference type="VEuPathDB" id="VectorBase:ASTEI10206"/>
<dbReference type="Pfam" id="PF01852">
    <property type="entry name" value="START"/>
    <property type="match status" value="1"/>
</dbReference>
<evidence type="ECO:0000256" key="4">
    <source>
        <dbReference type="SAM" id="MobiDB-lite"/>
    </source>
</evidence>
<feature type="region of interest" description="Disordered" evidence="4">
    <location>
        <begin position="391"/>
        <end position="435"/>
    </location>
</feature>
<dbReference type="EnsemblMetazoa" id="ASTEI10206-RA">
    <property type="protein sequence ID" value="ASTEI10206-PA"/>
    <property type="gene ID" value="ASTEI10206"/>
</dbReference>
<feature type="region of interest" description="Disordered" evidence="4">
    <location>
        <begin position="699"/>
        <end position="721"/>
    </location>
</feature>
<feature type="region of interest" description="Disordered" evidence="4">
    <location>
        <begin position="1308"/>
        <end position="1342"/>
    </location>
</feature>
<organism evidence="5 6">
    <name type="scientific">Anopheles stephensi</name>
    <name type="common">Indo-Pakistan malaria mosquito</name>
    <dbReference type="NCBI Taxonomy" id="30069"/>
    <lineage>
        <taxon>Eukaryota</taxon>
        <taxon>Metazoa</taxon>
        <taxon>Ecdysozoa</taxon>
        <taxon>Arthropoda</taxon>
        <taxon>Hexapoda</taxon>
        <taxon>Insecta</taxon>
        <taxon>Pterygota</taxon>
        <taxon>Neoptera</taxon>
        <taxon>Endopterygota</taxon>
        <taxon>Diptera</taxon>
        <taxon>Nematocera</taxon>
        <taxon>Culicoidea</taxon>
        <taxon>Culicidae</taxon>
        <taxon>Anophelinae</taxon>
        <taxon>Anopheles</taxon>
    </lineage>
</organism>
<dbReference type="STRING" id="30069.A0A182YP20"/>
<keyword evidence="2" id="KW-0597">Phosphoprotein</keyword>
<sequence length="2337" mass="256976">MIGKCIMTSLSSDPRSPGNGASSSSGGDVANNNHLPQDVPAPDIVLCRTKMRDRSAVGNGHVAAADRAFPCAQDDDPSLHRNTSRQASEQHQGMVEGMCRLATLRTASARSQMASPTPSGAMMTNAQSASAVIGSCDPARSVESSVSAAAGTSSNRRHHQSAVVDRDGTRDMTDSGSPLRMAVSSTVVELEDSYAELERILEKVQAEISEMFEQTMLNENGTTPVAGNGTTGSDKKRKNDLQANHDEGTGYGRLTEAGPPLQTHHQQQQNASHHVKYATIPHANVTQQSSSADVAGAFASNFGRNNPSVPIDSNAKRTRNAYDHRYRSHDRMEMVSSTTSASTSATLPKPSARSQSAGETMSSSGYSSYGRYTERSDSLSDDMSLLDVAAPSCEDSQEGAGDDTTSDERETIVSGGVRKRHQQKQSAVLSSGATAGPSSKDFTRYYYNNIDQQMVANDRGLKTSTNSLPSVAATGGHRNMALHLKFKSHQSAIDAKRKQFFLTLDQEPFQPLKSNMADLPSPSSTSLHSGHNHLIAEELGSKSSSAPVLLKDEENVLTVARDQTMHRRMSSIREYKFFRSFSAKIENWHIRKAESLWKKMRERKIAARKSKLDFLSGVRRHYEKKQKDAKVTKEPRINLSVPGTPVCSRYLRRLSSGQYIGNDDEPSGEEERNSVANPELIVSSIVLDKFLKDMQQLSVDKENSKPSVQQPGQEKSQARKMHETAEDFFATSEERKAYHRTFSEAVGTVGEAPVIEKNPVVKKYFEESATQRSYRRDFSEAYGELIETDPVIPVDKKPKKKKTNKASSKTTNARRTKLISDSSDDEQSSEEVGSEFLQELEQLKESKKRLEEKLNAYQTKTVPELPTGGLEEKSTKKFFEQSEQAKTYQRSFSQAVQTLPAGPRDVRDPTVLQYFNDSASRQTYRREFSEVYNELDPVPVASPTYKPTVPGTPISSRQLYKLKKNVDTEPVIPAPTPQQPPAAEQSSFLVDELEAFNEELDRLRQNKRLVTVPTKEQAQSTASDFCVDSYLNTSSEKQTYSRSFSEAAQSFTQSDVKSPAVRSFFEDSSRKGTLRRDFSEAYQEVDVPAVPPAKPNVQEADVTAKATTDASYDRDQDNRPAGDDNQPSTTSPAGTGAISIPGTPINSRKLAAFRRSTSVEPSSKASETTATAPVPPSQEGLPALARVPLTPQLDEIEAIEACRWLRAAGFPQYAQMYEDHQFPIIVEDVAKDHPFLEPDPLQSLFRRLHTLNRCANMHLDAHQHTPKPSHRDDSDDDSCALSEAWTFQHNSRRWSRVDDAIGLVSVINNKQQQRNAQKDAQSKGTGGDPAGHGSHQQRRHNNNTLLRAEDHEKLWLESGGKITIGVPSDTDSQDDCGTVGGSGGVHLRRTGSERLKDGAKAILRRVESIKSRRRKKQNRDGLIILAPPAAHSSAHLSPHHRPSGDGIDGYGGSGFDIMSYSNPTSPRPSAELLAFDDALDAAGNRKKDLFANDLLGRRNLLLSPNVSTPATAWSPLHGGTDGKRFPDRSSPGGTLPFRQQVQLQQESRSGDDSSSICSEDSGGGGGPGTDFTSTNVSAGRSEKLTSRKYPRAKKALRSKVITSTVADDQSGGGALSDSECHAKQRRSKIKVELLDCDLSGANDGVSTTTADSKGRGNGGGGNTLTAPDVNASPSKLHRGGSLNLGKASKRYRDAFSNRSVRHSTKATDESGEGGGRSSSKRSPVARWHSFQQPKVSPIDLQQSDQLVAKEDRKPALLQRGTTIAQLVTSSTHTNAMTITSTNSSTGNAASVTGKAQKHTAVALVEGSQHSSGAATGDRGSDASGSGVRMSEMSCGQLLVVRKLGLANLTGYMERYCPTHRSGWNWDLPKFIKRIKTPDYKDRKVFGMPLVLNLQKYGSTVPYTIRLAFGWLEKNALDQVGLFRKPGVKSRIAKLKSVIEASNDVGWRSEMFDEYHAYDVADLVKQYFRELPDPLLTAKLSETFIAIFQYLPDEVRAEAVQSAILLLPDEHREVLHLLLTFLEKVVQNSSLNQMTANNLAVCFAPSLFYLLSGNRYTAASPRRKKTGAGSGTPDEKELSEAKASHECLAYMIDRFQSLWTISSDQMRRCNFNYMDESKPVPLASLGTEMHVQNWRGYLSESINECLREGRERPRGWVSLSSTDPAVTAFFKKVGDGHPLRLWKCVTEVEAPPMEVIQHIVNERPLWDAYLLKWRTIEQLDQDTDVFQYACGQPITEYCVVRQWKNDLPRGACVIVEVSISHESATSLLGGVNGVVLASRYLIEPCGSGKCKLMHLSRVDMKGRTPDWYNKNYGHVCQQYLSKIKKFFEHCAEGPETKV</sequence>
<dbReference type="GO" id="GO:0005096">
    <property type="term" value="F:GTPase activator activity"/>
    <property type="evidence" value="ECO:0007669"/>
    <property type="project" value="UniProtKB-KW"/>
</dbReference>
<feature type="region of interest" description="Disordered" evidence="4">
    <location>
        <begin position="793"/>
        <end position="835"/>
    </location>
</feature>
<feature type="region of interest" description="Disordered" evidence="4">
    <location>
        <begin position="301"/>
        <end position="320"/>
    </location>
</feature>
<evidence type="ECO:0008006" key="7">
    <source>
        <dbReference type="Google" id="ProtNLM"/>
    </source>
</evidence>
<feature type="compositionally biased region" description="Polar residues" evidence="4">
    <location>
        <begin position="424"/>
        <end position="435"/>
    </location>
</feature>
<evidence type="ECO:0000256" key="2">
    <source>
        <dbReference type="ARBA" id="ARBA00022553"/>
    </source>
</evidence>
<dbReference type="VEuPathDB" id="VectorBase:ASTEI20_034490"/>
<feature type="region of interest" description="Disordered" evidence="4">
    <location>
        <begin position="73"/>
        <end position="92"/>
    </location>
</feature>
<dbReference type="GO" id="GO:0007165">
    <property type="term" value="P:signal transduction"/>
    <property type="evidence" value="ECO:0007669"/>
    <property type="project" value="InterPro"/>
</dbReference>
<feature type="compositionally biased region" description="Basic and acidic residues" evidence="4">
    <location>
        <begin position="1111"/>
        <end position="1122"/>
    </location>
</feature>
<dbReference type="SMART" id="SM00324">
    <property type="entry name" value="RhoGAP"/>
    <property type="match status" value="1"/>
</dbReference>
<dbReference type="VEuPathDB" id="VectorBase:ASTE011153"/>
<feature type="region of interest" description="Disordered" evidence="4">
    <location>
        <begin position="325"/>
        <end position="378"/>
    </location>
</feature>
<keyword evidence="6" id="KW-1185">Reference proteome</keyword>
<dbReference type="Gene3D" id="1.10.555.10">
    <property type="entry name" value="Rho GTPase activation protein"/>
    <property type="match status" value="1"/>
</dbReference>
<feature type="region of interest" description="Disordered" evidence="4">
    <location>
        <begin position="1431"/>
        <end position="1450"/>
    </location>
</feature>
<dbReference type="Pfam" id="PF00620">
    <property type="entry name" value="RhoGAP"/>
    <property type="match status" value="1"/>
</dbReference>
<feature type="coiled-coil region" evidence="3">
    <location>
        <begin position="187"/>
        <end position="214"/>
    </location>
</feature>
<feature type="compositionally biased region" description="Basic and acidic residues" evidence="4">
    <location>
        <begin position="233"/>
        <end position="248"/>
    </location>
</feature>
<dbReference type="SMART" id="SM00234">
    <property type="entry name" value="START"/>
    <property type="match status" value="1"/>
</dbReference>
<feature type="compositionally biased region" description="Polar residues" evidence="4">
    <location>
        <begin position="705"/>
        <end position="715"/>
    </location>
</feature>
<dbReference type="InterPro" id="IPR000198">
    <property type="entry name" value="RhoGAP_dom"/>
</dbReference>
<dbReference type="CDD" id="cd04375">
    <property type="entry name" value="RhoGAP_DLC1"/>
    <property type="match status" value="1"/>
</dbReference>
<dbReference type="GO" id="GO:0008289">
    <property type="term" value="F:lipid binding"/>
    <property type="evidence" value="ECO:0007669"/>
    <property type="project" value="InterPro"/>
</dbReference>
<dbReference type="PANTHER" id="PTHR12659:SF7">
    <property type="entry name" value="CROSSVEINLESS C, ISOFORM C"/>
    <property type="match status" value="1"/>
</dbReference>
<dbReference type="InterPro" id="IPR008936">
    <property type="entry name" value="Rho_GTPase_activation_prot"/>
</dbReference>
<dbReference type="InterPro" id="IPR013761">
    <property type="entry name" value="SAM/pointed_sf"/>
</dbReference>
<dbReference type="InterPro" id="IPR023393">
    <property type="entry name" value="START-like_dom_sf"/>
</dbReference>
<accession>A0A182YP20</accession>
<feature type="compositionally biased region" description="Basic residues" evidence="4">
    <location>
        <begin position="1586"/>
        <end position="1597"/>
    </location>
</feature>
<dbReference type="VEuPathDB" id="VectorBase:ASTE011156"/>
<feature type="compositionally biased region" description="Polar residues" evidence="4">
    <location>
        <begin position="1537"/>
        <end position="1546"/>
    </location>
</feature>
<feature type="compositionally biased region" description="Acidic residues" evidence="4">
    <location>
        <begin position="822"/>
        <end position="833"/>
    </location>
</feature>
<dbReference type="PROSITE" id="PS50238">
    <property type="entry name" value="RHOGAP"/>
    <property type="match status" value="1"/>
</dbReference>
<protein>
    <recommendedName>
        <fullName evidence="7">Rho-GAP domain-containing protein</fullName>
    </recommendedName>
</protein>
<feature type="compositionally biased region" description="Acidic residues" evidence="4">
    <location>
        <begin position="395"/>
        <end position="405"/>
    </location>
</feature>
<feature type="compositionally biased region" description="Polar residues" evidence="4">
    <location>
        <begin position="1729"/>
        <end position="1741"/>
    </location>
</feature>
<feature type="region of interest" description="Disordered" evidence="4">
    <location>
        <begin position="144"/>
        <end position="178"/>
    </location>
</feature>
<feature type="compositionally biased region" description="Basic and acidic residues" evidence="4">
    <location>
        <begin position="164"/>
        <end position="173"/>
    </location>
</feature>
<dbReference type="GO" id="GO:0035023">
    <property type="term" value="P:regulation of Rho protein signal transduction"/>
    <property type="evidence" value="ECO:0007669"/>
    <property type="project" value="TreeGrafter"/>
</dbReference>
<feature type="compositionally biased region" description="Low complexity" evidence="4">
    <location>
        <begin position="336"/>
        <end position="346"/>
    </location>
</feature>
<feature type="region of interest" description="Disordered" evidence="4">
    <location>
        <begin position="1506"/>
        <end position="1597"/>
    </location>
</feature>
<proteinExistence type="predicted"/>
<keyword evidence="1" id="KW-0343">GTPase activation</keyword>
<dbReference type="Gene3D" id="3.30.530.20">
    <property type="match status" value="1"/>
</dbReference>
<feature type="region of interest" description="Disordered" evidence="4">
    <location>
        <begin position="1804"/>
        <end position="1827"/>
    </location>
</feature>
<feature type="compositionally biased region" description="Low complexity" evidence="4">
    <location>
        <begin position="356"/>
        <end position="371"/>
    </location>
</feature>
<feature type="region of interest" description="Disordered" evidence="4">
    <location>
        <begin position="1"/>
        <end position="40"/>
    </location>
</feature>
<feature type="compositionally biased region" description="Low complexity" evidence="4">
    <location>
        <begin position="144"/>
        <end position="154"/>
    </location>
</feature>
<feature type="region of interest" description="Disordered" evidence="4">
    <location>
        <begin position="1085"/>
        <end position="1182"/>
    </location>
</feature>
<dbReference type="PANTHER" id="PTHR12659">
    <property type="entry name" value="RHO-TYPE GTPASE ACTIVATING PROTEIN"/>
    <property type="match status" value="1"/>
</dbReference>
<feature type="compositionally biased region" description="Polar residues" evidence="4">
    <location>
        <begin position="263"/>
        <end position="272"/>
    </location>
</feature>
<feature type="compositionally biased region" description="Polar residues" evidence="4">
    <location>
        <begin position="80"/>
        <end position="91"/>
    </location>
</feature>
<dbReference type="PROSITE" id="PS50848">
    <property type="entry name" value="START"/>
    <property type="match status" value="1"/>
</dbReference>
<dbReference type="GO" id="GO:0030036">
    <property type="term" value="P:actin cytoskeleton organization"/>
    <property type="evidence" value="ECO:0007669"/>
    <property type="project" value="TreeGrafter"/>
</dbReference>
<name>A0A182YP20_ANOST</name>
<evidence type="ECO:0000256" key="3">
    <source>
        <dbReference type="SAM" id="Coils"/>
    </source>
</evidence>
<reference evidence="5" key="2">
    <citation type="submission" date="2020-05" db="UniProtKB">
        <authorList>
            <consortium name="EnsemblMetazoa"/>
        </authorList>
    </citation>
    <scope>IDENTIFICATION</scope>
    <source>
        <strain evidence="5">Indian</strain>
    </source>
</reference>
<evidence type="ECO:0000313" key="5">
    <source>
        <dbReference type="EnsemblMetazoa" id="ASTEI10206-PA"/>
    </source>
</evidence>
<evidence type="ECO:0000313" key="6">
    <source>
        <dbReference type="Proteomes" id="UP000076408"/>
    </source>
</evidence>
<feature type="region of interest" description="Disordered" evidence="4">
    <location>
        <begin position="216"/>
        <end position="274"/>
    </location>
</feature>
<feature type="compositionally biased region" description="Polar residues" evidence="4">
    <location>
        <begin position="216"/>
        <end position="225"/>
    </location>
</feature>
<dbReference type="VEuPathDB" id="VectorBase:ASTE011154"/>
<dbReference type="SUPFAM" id="SSF48350">
    <property type="entry name" value="GTPase activation domain, GAP"/>
    <property type="match status" value="1"/>
</dbReference>
<dbReference type="CDD" id="cd09538">
    <property type="entry name" value="SAM_DLC1_2-like"/>
    <property type="match status" value="1"/>
</dbReference>
<keyword evidence="3" id="KW-0175">Coiled coil</keyword>
<dbReference type="Proteomes" id="UP000076408">
    <property type="component" value="Unassembled WGS sequence"/>
</dbReference>
<dbReference type="InterPro" id="IPR002913">
    <property type="entry name" value="START_lipid-bd_dom"/>
</dbReference>
<feature type="compositionally biased region" description="Polar residues" evidence="4">
    <location>
        <begin position="1155"/>
        <end position="1171"/>
    </location>
</feature>
<evidence type="ECO:0000256" key="1">
    <source>
        <dbReference type="ARBA" id="ARBA00022468"/>
    </source>
</evidence>
<dbReference type="OMA" id="CASTLEI"/>
<reference evidence="6" key="1">
    <citation type="journal article" date="2014" name="Genome Biol.">
        <title>Genome analysis of a major urban malaria vector mosquito, Anopheles stephensi.</title>
        <authorList>
            <person name="Jiang X."/>
            <person name="Peery A."/>
            <person name="Hall A.B."/>
            <person name="Sharma A."/>
            <person name="Chen X.G."/>
            <person name="Waterhouse R.M."/>
            <person name="Komissarov A."/>
            <person name="Riehle M.M."/>
            <person name="Shouche Y."/>
            <person name="Sharakhova M.V."/>
            <person name="Lawson D."/>
            <person name="Pakpour N."/>
            <person name="Arensburger P."/>
            <person name="Davidson V.L."/>
            <person name="Eiglmeier K."/>
            <person name="Emrich S."/>
            <person name="George P."/>
            <person name="Kennedy R.C."/>
            <person name="Mane S.P."/>
            <person name="Maslen G."/>
            <person name="Oringanje C."/>
            <person name="Qi Y."/>
            <person name="Settlage R."/>
            <person name="Tojo M."/>
            <person name="Tubio J.M."/>
            <person name="Unger M.F."/>
            <person name="Wang B."/>
            <person name="Vernick K.D."/>
            <person name="Ribeiro J.M."/>
            <person name="James A.A."/>
            <person name="Michel K."/>
            <person name="Riehle M.A."/>
            <person name="Luckhart S."/>
            <person name="Sharakhov I.V."/>
            <person name="Tu Z."/>
        </authorList>
    </citation>
    <scope>NUCLEOTIDE SEQUENCE [LARGE SCALE GENOMIC DNA]</scope>
    <source>
        <strain evidence="6">Indian</strain>
    </source>
</reference>
<feature type="region of interest" description="Disordered" evidence="4">
    <location>
        <begin position="1640"/>
        <end position="1741"/>
    </location>
</feature>
<dbReference type="SUPFAM" id="SSF47769">
    <property type="entry name" value="SAM/Pointed domain"/>
    <property type="match status" value="1"/>
</dbReference>